<organism evidence="1 2">
    <name type="scientific">Prunus dulcis</name>
    <name type="common">Almond</name>
    <name type="synonym">Amygdalus dulcis</name>
    <dbReference type="NCBI Taxonomy" id="3755"/>
    <lineage>
        <taxon>Eukaryota</taxon>
        <taxon>Viridiplantae</taxon>
        <taxon>Streptophyta</taxon>
        <taxon>Embryophyta</taxon>
        <taxon>Tracheophyta</taxon>
        <taxon>Spermatophyta</taxon>
        <taxon>Magnoliopsida</taxon>
        <taxon>eudicotyledons</taxon>
        <taxon>Gunneridae</taxon>
        <taxon>Pentapetalae</taxon>
        <taxon>rosids</taxon>
        <taxon>fabids</taxon>
        <taxon>Rosales</taxon>
        <taxon>Rosaceae</taxon>
        <taxon>Amygdaloideae</taxon>
        <taxon>Amygdaleae</taxon>
        <taxon>Prunus</taxon>
    </lineage>
</organism>
<name>A0AAD4UTA3_PRUDU</name>
<dbReference type="EMBL" id="JAJFAZ020000008">
    <property type="protein sequence ID" value="KAI5312440.1"/>
    <property type="molecule type" value="Genomic_DNA"/>
</dbReference>
<accession>A0AAD4UTA3</accession>
<dbReference type="Proteomes" id="UP001054821">
    <property type="component" value="Chromosome 8"/>
</dbReference>
<evidence type="ECO:0008006" key="3">
    <source>
        <dbReference type="Google" id="ProtNLM"/>
    </source>
</evidence>
<gene>
    <name evidence="1" type="ORF">L3X38_041613</name>
</gene>
<dbReference type="AlphaFoldDB" id="A0AAD4UTA3"/>
<comment type="caution">
    <text evidence="1">The sequence shown here is derived from an EMBL/GenBank/DDBJ whole genome shotgun (WGS) entry which is preliminary data.</text>
</comment>
<keyword evidence="2" id="KW-1185">Reference proteome</keyword>
<sequence length="197" mass="22911">MRSNMIDRVRRRMGFDNGFNVDPVSVAGGLSLWWDNNVEMEVLFSTPNLIEVESMMSYLRSLQENWEENRDANTTFFHQSTLQHRRNNNISKIKNDDRVWIVNEEGIRQTVEAHFKNLFTTSQHRDWGNVLDCVSHIVSGEMNDGLTGPILEVKVKEAVFQMGGMKAPGPNEFQGMFYQTYWETILAEVQGTMKYFF</sequence>
<proteinExistence type="predicted"/>
<evidence type="ECO:0000313" key="2">
    <source>
        <dbReference type="Proteomes" id="UP001054821"/>
    </source>
</evidence>
<evidence type="ECO:0000313" key="1">
    <source>
        <dbReference type="EMBL" id="KAI5312440.1"/>
    </source>
</evidence>
<reference evidence="1 2" key="1">
    <citation type="journal article" date="2022" name="G3 (Bethesda)">
        <title>Whole-genome sequence and methylome profiling of the almond [Prunus dulcis (Mill.) D.A. Webb] cultivar 'Nonpareil'.</title>
        <authorList>
            <person name="D'Amico-Willman K.M."/>
            <person name="Ouma W.Z."/>
            <person name="Meulia T."/>
            <person name="Sideli G.M."/>
            <person name="Gradziel T.M."/>
            <person name="Fresnedo-Ramirez J."/>
        </authorList>
    </citation>
    <scope>NUCLEOTIDE SEQUENCE [LARGE SCALE GENOMIC DNA]</scope>
    <source>
        <strain evidence="1">Clone GOH B32 T37-40</strain>
    </source>
</reference>
<protein>
    <recommendedName>
        <fullName evidence="3">RNA-directed DNA polymerase (Reverse transcriptase)</fullName>
    </recommendedName>
</protein>